<proteinExistence type="predicted"/>
<dbReference type="CDD" id="cd02440">
    <property type="entry name" value="AdoMet_MTases"/>
    <property type="match status" value="1"/>
</dbReference>
<dbReference type="SUPFAM" id="SSF53335">
    <property type="entry name" value="S-adenosyl-L-methionine-dependent methyltransferases"/>
    <property type="match status" value="1"/>
</dbReference>
<evidence type="ECO:0000259" key="1">
    <source>
        <dbReference type="Pfam" id="PF08241"/>
    </source>
</evidence>
<dbReference type="Gene3D" id="3.40.50.150">
    <property type="entry name" value="Vaccinia Virus protein VP39"/>
    <property type="match status" value="1"/>
</dbReference>
<dbReference type="GO" id="GO:0008757">
    <property type="term" value="F:S-adenosylmethionine-dependent methyltransferase activity"/>
    <property type="evidence" value="ECO:0007669"/>
    <property type="project" value="InterPro"/>
</dbReference>
<dbReference type="EMBL" id="CP063304">
    <property type="protein sequence ID" value="QOV20354.1"/>
    <property type="molecule type" value="Genomic_DNA"/>
</dbReference>
<dbReference type="PANTHER" id="PTHR43591">
    <property type="entry name" value="METHYLTRANSFERASE"/>
    <property type="match status" value="1"/>
</dbReference>
<dbReference type="AlphaFoldDB" id="A0A7M2RK30"/>
<dbReference type="GO" id="GO:0032259">
    <property type="term" value="P:methylation"/>
    <property type="evidence" value="ECO:0007669"/>
    <property type="project" value="UniProtKB-KW"/>
</dbReference>
<name>A0A7M2RK30_9FIRM</name>
<dbReference type="KEGG" id="bliq:INP51_05250"/>
<gene>
    <name evidence="2" type="ORF">INP51_05250</name>
</gene>
<evidence type="ECO:0000313" key="3">
    <source>
        <dbReference type="Proteomes" id="UP000593601"/>
    </source>
</evidence>
<dbReference type="PANTHER" id="PTHR43591:SF24">
    <property type="entry name" value="2-METHOXY-6-POLYPRENYL-1,4-BENZOQUINOL METHYLASE, MITOCHONDRIAL"/>
    <property type="match status" value="1"/>
</dbReference>
<reference evidence="2 3" key="1">
    <citation type="submission" date="2020-10" db="EMBL/GenBank/DDBJ databases">
        <title>Blautia liquoris sp.nov., isolated from the mud in a fermentation cellar used for the production of Chinese strong-flavoured liquor.</title>
        <authorList>
            <person name="Lu L."/>
        </authorList>
    </citation>
    <scope>NUCLEOTIDE SEQUENCE [LARGE SCALE GENOMIC DNA]</scope>
    <source>
        <strain evidence="2 3">LZLJ-3</strain>
    </source>
</reference>
<keyword evidence="2" id="KW-0808">Transferase</keyword>
<dbReference type="InterPro" id="IPR029063">
    <property type="entry name" value="SAM-dependent_MTases_sf"/>
</dbReference>
<feature type="domain" description="Methyltransferase type 11" evidence="1">
    <location>
        <begin position="63"/>
        <end position="156"/>
    </location>
</feature>
<sequence>MNENYNQVLYQEEDPKAYIEDYWTKRSEGFASLRKNELHSDKYQRWEKEILTQLPTGDNLKILDIGCGAGFFSIILAKHGHQVVGIDLTESMIADAKILAAEEGVKPTFCTMDAENLDFDDESFDVVISRNLTWTLPHPRDAYREWMRVLKKDGVMLNYDAEYAKDQKTSKLSGRHAHDDISKELMNQCNEIYHMLDISEKHRPEWDRLILMQMEVSECEVNPNVGQDIYKEKDMFYIPVPMFRIRAVKRG</sequence>
<organism evidence="2 3">
    <name type="scientific">Blautia liquoris</name>
    <dbReference type="NCBI Taxonomy" id="2779518"/>
    <lineage>
        <taxon>Bacteria</taxon>
        <taxon>Bacillati</taxon>
        <taxon>Bacillota</taxon>
        <taxon>Clostridia</taxon>
        <taxon>Lachnospirales</taxon>
        <taxon>Lachnospiraceae</taxon>
        <taxon>Blautia</taxon>
    </lineage>
</organism>
<keyword evidence="2" id="KW-0489">Methyltransferase</keyword>
<dbReference type="Pfam" id="PF08241">
    <property type="entry name" value="Methyltransf_11"/>
    <property type="match status" value="1"/>
</dbReference>
<protein>
    <submittedName>
        <fullName evidence="2">Methyltransferase domain-containing protein</fullName>
    </submittedName>
</protein>
<accession>A0A7M2RK30</accession>
<dbReference type="RefSeq" id="WP_193736674.1">
    <property type="nucleotide sequence ID" value="NZ_CP063304.1"/>
</dbReference>
<dbReference type="Proteomes" id="UP000593601">
    <property type="component" value="Chromosome"/>
</dbReference>
<dbReference type="InterPro" id="IPR013216">
    <property type="entry name" value="Methyltransf_11"/>
</dbReference>
<keyword evidence="3" id="KW-1185">Reference proteome</keyword>
<evidence type="ECO:0000313" key="2">
    <source>
        <dbReference type="EMBL" id="QOV20354.1"/>
    </source>
</evidence>